<sequence length="145" mass="15788">MGEGPRPATRDAARRPERSGPARLQPCATRPSTLVSSILLLPFLFLFLLLLPLVLLPPPPLAPPPGATAISRPRGAYHKRSFTDHDGADILWQKARALWKGGWALLALGDESKELEAQQLLDAAVKIYWDVSGKITDEPSMTDSS</sequence>
<dbReference type="Proteomes" id="UP001600888">
    <property type="component" value="Unassembled WGS sequence"/>
</dbReference>
<evidence type="ECO:0000313" key="4">
    <source>
        <dbReference type="Proteomes" id="UP001600888"/>
    </source>
</evidence>
<evidence type="ECO:0000256" key="1">
    <source>
        <dbReference type="SAM" id="MobiDB-lite"/>
    </source>
</evidence>
<comment type="caution">
    <text evidence="3">The sequence shown here is derived from an EMBL/GenBank/DDBJ whole genome shotgun (WGS) entry which is preliminary data.</text>
</comment>
<feature type="region of interest" description="Disordered" evidence="1">
    <location>
        <begin position="1"/>
        <end position="26"/>
    </location>
</feature>
<gene>
    <name evidence="3" type="ORF">FJTKL_07707</name>
</gene>
<keyword evidence="2" id="KW-1133">Transmembrane helix</keyword>
<proteinExistence type="predicted"/>
<feature type="transmembrane region" description="Helical" evidence="2">
    <location>
        <begin position="33"/>
        <end position="55"/>
    </location>
</feature>
<dbReference type="EMBL" id="JBAWTH010000029">
    <property type="protein sequence ID" value="KAL2285697.1"/>
    <property type="molecule type" value="Genomic_DNA"/>
</dbReference>
<protein>
    <submittedName>
        <fullName evidence="3">Uncharacterized protein</fullName>
    </submittedName>
</protein>
<evidence type="ECO:0000313" key="3">
    <source>
        <dbReference type="EMBL" id="KAL2285697.1"/>
    </source>
</evidence>
<keyword evidence="2" id="KW-0812">Transmembrane</keyword>
<evidence type="ECO:0000256" key="2">
    <source>
        <dbReference type="SAM" id="Phobius"/>
    </source>
</evidence>
<keyword evidence="4" id="KW-1185">Reference proteome</keyword>
<accession>A0ABR4ETC6</accession>
<name>A0ABR4ETC6_9PEZI</name>
<feature type="compositionally biased region" description="Basic and acidic residues" evidence="1">
    <location>
        <begin position="8"/>
        <end position="20"/>
    </location>
</feature>
<reference evidence="3 4" key="1">
    <citation type="submission" date="2024-03" db="EMBL/GenBank/DDBJ databases">
        <title>A high-quality draft genome sequence of Diaporthe vaccinii, a causative agent of upright dieback and viscid rot disease in cranberry plants.</title>
        <authorList>
            <person name="Sarrasin M."/>
            <person name="Lang B.F."/>
            <person name="Burger G."/>
        </authorList>
    </citation>
    <scope>NUCLEOTIDE SEQUENCE [LARGE SCALE GENOMIC DNA]</scope>
    <source>
        <strain evidence="3 4">IS7</strain>
    </source>
</reference>
<keyword evidence="2" id="KW-0472">Membrane</keyword>
<organism evidence="3 4">
    <name type="scientific">Diaporthe vaccinii</name>
    <dbReference type="NCBI Taxonomy" id="105482"/>
    <lineage>
        <taxon>Eukaryota</taxon>
        <taxon>Fungi</taxon>
        <taxon>Dikarya</taxon>
        <taxon>Ascomycota</taxon>
        <taxon>Pezizomycotina</taxon>
        <taxon>Sordariomycetes</taxon>
        <taxon>Sordariomycetidae</taxon>
        <taxon>Diaporthales</taxon>
        <taxon>Diaporthaceae</taxon>
        <taxon>Diaporthe</taxon>
        <taxon>Diaporthe eres species complex</taxon>
    </lineage>
</organism>